<feature type="domain" description="Bacterial surface antigen (D15)" evidence="11">
    <location>
        <begin position="307"/>
        <end position="547"/>
    </location>
</feature>
<reference evidence="13 14" key="1">
    <citation type="journal article" date="2005" name="Int. J. Syst. Evol. Microbiol.">
        <title>Nitrincola lacisaponensis gen. nov., sp. nov., a novel alkaliphilic bacterium isolated from an alkaline, saline lake.</title>
        <authorList>
            <person name="Dimitriu P.A."/>
            <person name="Shukla S.K."/>
            <person name="Conradt J."/>
            <person name="Marquez M.C."/>
            <person name="Ventosa A."/>
            <person name="Maglia A."/>
            <person name="Peyton B.M."/>
            <person name="Pinkart H.C."/>
            <person name="Mormile M.R."/>
        </authorList>
    </citation>
    <scope>NUCLEOTIDE SEQUENCE [LARGE SCALE GENOMIC DNA]</scope>
    <source>
        <strain evidence="13 14">4CA</strain>
    </source>
</reference>
<keyword evidence="14" id="KW-1185">Reference proteome</keyword>
<proteinExistence type="inferred from homology"/>
<feature type="domain" description="TamA POTRA" evidence="12">
    <location>
        <begin position="2"/>
        <end position="79"/>
    </location>
</feature>
<comment type="caution">
    <text evidence="13">The sequence shown here is derived from an EMBL/GenBank/DDBJ whole genome shotgun (WGS) entry which is preliminary data.</text>
</comment>
<organism evidence="13 14">
    <name type="scientific">Nitrincola lacisaponensis</name>
    <dbReference type="NCBI Taxonomy" id="267850"/>
    <lineage>
        <taxon>Bacteria</taxon>
        <taxon>Pseudomonadati</taxon>
        <taxon>Pseudomonadota</taxon>
        <taxon>Gammaproteobacteria</taxon>
        <taxon>Oceanospirillales</taxon>
        <taxon>Oceanospirillaceae</taxon>
        <taxon>Nitrincola</taxon>
    </lineage>
</organism>
<dbReference type="PANTHER" id="PTHR12815">
    <property type="entry name" value="SORTING AND ASSEMBLY MACHINERY SAMM50 PROTEIN FAMILY MEMBER"/>
    <property type="match status" value="1"/>
</dbReference>
<gene>
    <name evidence="13" type="ORF">ADINL_2551</name>
</gene>
<dbReference type="GO" id="GO:0097347">
    <property type="term" value="C:TAM protein secretion complex"/>
    <property type="evidence" value="ECO:0007669"/>
    <property type="project" value="TreeGrafter"/>
</dbReference>
<evidence type="ECO:0000313" key="13">
    <source>
        <dbReference type="EMBL" id="KDE39422.1"/>
    </source>
</evidence>
<evidence type="ECO:0000259" key="12">
    <source>
        <dbReference type="Pfam" id="PF17243"/>
    </source>
</evidence>
<name>A0A063Y4H0_9GAMM</name>
<protein>
    <recommendedName>
        <fullName evidence="3">Translocation and assembly module subunit TamA</fullName>
    </recommendedName>
    <alternativeName>
        <fullName evidence="9">Autotransporter assembly factor TamA</fullName>
    </alternativeName>
</protein>
<evidence type="ECO:0000256" key="4">
    <source>
        <dbReference type="ARBA" id="ARBA00022452"/>
    </source>
</evidence>
<dbReference type="PANTHER" id="PTHR12815:SF47">
    <property type="entry name" value="TRANSLOCATION AND ASSEMBLY MODULE SUBUNIT TAMA"/>
    <property type="match status" value="1"/>
</dbReference>
<evidence type="ECO:0000313" key="14">
    <source>
        <dbReference type="Proteomes" id="UP000027318"/>
    </source>
</evidence>
<comment type="similarity">
    <text evidence="2">Belongs to the TamA family.</text>
</comment>
<dbReference type="AlphaFoldDB" id="A0A063Y4H0"/>
<evidence type="ECO:0000256" key="9">
    <source>
        <dbReference type="ARBA" id="ARBA00033063"/>
    </source>
</evidence>
<sequence>MKVEGVADDLAANVKAFLSIASLENQTITSESRLRYLHRRASDEIRQALEPFGYYNPEIITELQLLDSGDWLAEYRITPGAQVRLSRVNVELDGEGSSDPAFQAVINASALQPNAPLHHPDYQSLKNRLQSVAAERGYYRARFERSRILVDRLANTAEVDIVYATGQRTRIREIRFSESPIAEDLLRRYPRFAEGDYLEVSQLIDLQAALIDSNYFADVEVLPLLSELEEGEIPIQVTLTPRPRTLYRAGVGFGTDTGARLQLGMERRYVNSRGHKLDARMRLSEVRNDLTGSYMIPGRDPRFDQYGIRSRYSDENSDTIESRTYAVGAVWQKQIGDWERVLSLDLEQEQYTFDDKTLDQLLLIPRAQFNKTVADDRFNTRQGYNLGFGIAAASESLLSDVSLLQLTLNGKRIDPMGERWRLLSRFELGALLSSQFEEVPASLRFYAGGDNSVRGYDYQKLGPVSERGNVIGGQYLMVGSIETDYMFRPDWRLAAFADAGNAFDDFSEPVKTSLGVGVRWQSPVGPIRLDLAKPVSDSGFRIHFTLGPDL</sequence>
<evidence type="ECO:0000256" key="8">
    <source>
        <dbReference type="ARBA" id="ARBA00023237"/>
    </source>
</evidence>
<comment type="subcellular location">
    <subcellularLocation>
        <location evidence="1">Cell outer membrane</location>
    </subcellularLocation>
</comment>
<evidence type="ECO:0000256" key="2">
    <source>
        <dbReference type="ARBA" id="ARBA00010248"/>
    </source>
</evidence>
<dbReference type="Proteomes" id="UP000027318">
    <property type="component" value="Unassembled WGS sequence"/>
</dbReference>
<keyword evidence="8" id="KW-0998">Cell outer membrane</keyword>
<dbReference type="InterPro" id="IPR000184">
    <property type="entry name" value="Bac_surfAg_D15"/>
</dbReference>
<keyword evidence="5" id="KW-0812">Transmembrane</keyword>
<evidence type="ECO:0000256" key="3">
    <source>
        <dbReference type="ARBA" id="ARBA00015419"/>
    </source>
</evidence>
<evidence type="ECO:0000256" key="1">
    <source>
        <dbReference type="ARBA" id="ARBA00004442"/>
    </source>
</evidence>
<dbReference type="EMBL" id="JMSZ01000032">
    <property type="protein sequence ID" value="KDE39422.1"/>
    <property type="molecule type" value="Genomic_DNA"/>
</dbReference>
<dbReference type="STRING" id="267850.ADINL_2551"/>
<keyword evidence="6" id="KW-0732">Signal</keyword>
<accession>A0A063Y4H0</accession>
<keyword evidence="4" id="KW-1134">Transmembrane beta strand</keyword>
<dbReference type="GO" id="GO:0009306">
    <property type="term" value="P:protein secretion"/>
    <property type="evidence" value="ECO:0007669"/>
    <property type="project" value="TreeGrafter"/>
</dbReference>
<dbReference type="InterPro" id="IPR035243">
    <property type="entry name" value="TamA_POTRA_Dom_1"/>
</dbReference>
<comment type="subunit">
    <text evidence="10">Interacts with TamB to form the translocation and assembly module (TAM).</text>
</comment>
<dbReference type="GO" id="GO:0009279">
    <property type="term" value="C:cell outer membrane"/>
    <property type="evidence" value="ECO:0007669"/>
    <property type="project" value="UniProtKB-SubCell"/>
</dbReference>
<dbReference type="Pfam" id="PF01103">
    <property type="entry name" value="Omp85"/>
    <property type="match status" value="1"/>
</dbReference>
<evidence type="ECO:0000256" key="7">
    <source>
        <dbReference type="ARBA" id="ARBA00023136"/>
    </source>
</evidence>
<dbReference type="Gene3D" id="3.10.20.310">
    <property type="entry name" value="membrane protein fhac"/>
    <property type="match status" value="3"/>
</dbReference>
<evidence type="ECO:0000256" key="10">
    <source>
        <dbReference type="ARBA" id="ARBA00093548"/>
    </source>
</evidence>
<evidence type="ECO:0000256" key="5">
    <source>
        <dbReference type="ARBA" id="ARBA00022692"/>
    </source>
</evidence>
<dbReference type="Pfam" id="PF17243">
    <property type="entry name" value="POTRA_TamA_1"/>
    <property type="match status" value="1"/>
</dbReference>
<evidence type="ECO:0000256" key="6">
    <source>
        <dbReference type="ARBA" id="ARBA00022729"/>
    </source>
</evidence>
<evidence type="ECO:0000259" key="11">
    <source>
        <dbReference type="Pfam" id="PF01103"/>
    </source>
</evidence>
<dbReference type="PATRIC" id="fig|267850.7.peg.2519"/>
<dbReference type="InterPro" id="IPR039910">
    <property type="entry name" value="D15-like"/>
</dbReference>
<keyword evidence="7" id="KW-0472">Membrane</keyword>
<dbReference type="Gene3D" id="2.40.160.50">
    <property type="entry name" value="membrane protein fhac: a member of the omp85/tpsb transporter family"/>
    <property type="match status" value="1"/>
</dbReference>